<evidence type="ECO:0008006" key="9">
    <source>
        <dbReference type="Google" id="ProtNLM"/>
    </source>
</evidence>
<protein>
    <recommendedName>
        <fullName evidence="9">Interferon alpha-inducible protein 27-like protein 2A</fullName>
    </recommendedName>
</protein>
<evidence type="ECO:0000256" key="5">
    <source>
        <dbReference type="ARBA" id="ARBA00023136"/>
    </source>
</evidence>
<sequence length="149" mass="14086">MDGVSYASDEGIQKCGNISLSFTLKDALTHWYRISQDVCGERLYDFLTFAALGGGAVGAVVAAPVVLGVVGALGFTSGGIAACSYAAGMMSTAAVANGGAVAAGSTVALLQAVGAAGLSGTATAAVAGAGAGVGAGVGATVGWLAAIII</sequence>
<comment type="caution">
    <text evidence="7">The sequence shown here is derived from an EMBL/GenBank/DDBJ whole genome shotgun (WGS) entry which is preliminary data.</text>
</comment>
<feature type="transmembrane region" description="Helical" evidence="6">
    <location>
        <begin position="94"/>
        <end position="118"/>
    </location>
</feature>
<evidence type="ECO:0000256" key="2">
    <source>
        <dbReference type="ARBA" id="ARBA00007262"/>
    </source>
</evidence>
<dbReference type="PANTHER" id="PTHR16932:SF37">
    <property type="entry name" value="ISG12-1 PROTEIN-RELATED"/>
    <property type="match status" value="1"/>
</dbReference>
<dbReference type="AlphaFoldDB" id="A0A5J5CNL0"/>
<keyword evidence="8" id="KW-1185">Reference proteome</keyword>
<evidence type="ECO:0000313" key="7">
    <source>
        <dbReference type="EMBL" id="KAA8582345.1"/>
    </source>
</evidence>
<gene>
    <name evidence="7" type="ORF">FQN60_009085</name>
</gene>
<evidence type="ECO:0000256" key="1">
    <source>
        <dbReference type="ARBA" id="ARBA00004141"/>
    </source>
</evidence>
<dbReference type="GO" id="GO:0001836">
    <property type="term" value="P:release of cytochrome c from mitochondria"/>
    <property type="evidence" value="ECO:0007669"/>
    <property type="project" value="TreeGrafter"/>
</dbReference>
<keyword evidence="5 6" id="KW-0472">Membrane</keyword>
<dbReference type="PANTHER" id="PTHR16932">
    <property type="entry name" value="INTERFERON ALPHA-INDUCIBLE PROTEIN 27"/>
    <property type="match status" value="1"/>
</dbReference>
<dbReference type="InterPro" id="IPR009311">
    <property type="entry name" value="IFI6/IFI27-like"/>
</dbReference>
<organism evidence="7 8">
    <name type="scientific">Etheostoma spectabile</name>
    <name type="common">orangethroat darter</name>
    <dbReference type="NCBI Taxonomy" id="54343"/>
    <lineage>
        <taxon>Eukaryota</taxon>
        <taxon>Metazoa</taxon>
        <taxon>Chordata</taxon>
        <taxon>Craniata</taxon>
        <taxon>Vertebrata</taxon>
        <taxon>Euteleostomi</taxon>
        <taxon>Actinopterygii</taxon>
        <taxon>Neopterygii</taxon>
        <taxon>Teleostei</taxon>
        <taxon>Neoteleostei</taxon>
        <taxon>Acanthomorphata</taxon>
        <taxon>Eupercaria</taxon>
        <taxon>Perciformes</taxon>
        <taxon>Percoidei</taxon>
        <taxon>Percidae</taxon>
        <taxon>Etheostomatinae</taxon>
        <taxon>Etheostoma</taxon>
    </lineage>
</organism>
<keyword evidence="4 6" id="KW-1133">Transmembrane helix</keyword>
<name>A0A5J5CNL0_9PERO</name>
<dbReference type="Pfam" id="PF06140">
    <property type="entry name" value="Ifi-6-16"/>
    <property type="match status" value="1"/>
</dbReference>
<evidence type="ECO:0000256" key="6">
    <source>
        <dbReference type="SAM" id="Phobius"/>
    </source>
</evidence>
<dbReference type="Gene3D" id="6.10.110.10">
    <property type="match status" value="1"/>
</dbReference>
<keyword evidence="3 6" id="KW-0812">Transmembrane</keyword>
<accession>A0A5J5CNL0</accession>
<evidence type="ECO:0000256" key="3">
    <source>
        <dbReference type="ARBA" id="ARBA00022692"/>
    </source>
</evidence>
<dbReference type="Proteomes" id="UP000327493">
    <property type="component" value="Chromosome 20"/>
</dbReference>
<comment type="similarity">
    <text evidence="2">Belongs to the IFI6/IFI27 family.</text>
</comment>
<dbReference type="EMBL" id="VOFY01000020">
    <property type="protein sequence ID" value="KAA8582345.1"/>
    <property type="molecule type" value="Genomic_DNA"/>
</dbReference>
<dbReference type="GO" id="GO:0031966">
    <property type="term" value="C:mitochondrial membrane"/>
    <property type="evidence" value="ECO:0007669"/>
    <property type="project" value="TreeGrafter"/>
</dbReference>
<dbReference type="GO" id="GO:0097193">
    <property type="term" value="P:intrinsic apoptotic signaling pathway"/>
    <property type="evidence" value="ECO:0007669"/>
    <property type="project" value="TreeGrafter"/>
</dbReference>
<comment type="subcellular location">
    <subcellularLocation>
        <location evidence="1">Membrane</location>
        <topology evidence="1">Multi-pass membrane protein</topology>
    </subcellularLocation>
</comment>
<evidence type="ECO:0000313" key="8">
    <source>
        <dbReference type="Proteomes" id="UP000327493"/>
    </source>
</evidence>
<feature type="transmembrane region" description="Helical" evidence="6">
    <location>
        <begin position="43"/>
        <end position="63"/>
    </location>
</feature>
<dbReference type="InterPro" id="IPR038213">
    <property type="entry name" value="IFI6/IFI27-like_sf"/>
</dbReference>
<proteinExistence type="inferred from homology"/>
<feature type="transmembrane region" description="Helical" evidence="6">
    <location>
        <begin position="124"/>
        <end position="148"/>
    </location>
</feature>
<evidence type="ECO:0000256" key="4">
    <source>
        <dbReference type="ARBA" id="ARBA00022989"/>
    </source>
</evidence>
<reference evidence="7 8" key="1">
    <citation type="submission" date="2019-08" db="EMBL/GenBank/DDBJ databases">
        <title>A chromosome-level genome assembly, high-density linkage maps, and genome scans reveal the genomic architecture of hybrid incompatibilities underlying speciation via character displacement in darters (Percidae: Etheostominae).</title>
        <authorList>
            <person name="Moran R.L."/>
            <person name="Catchen J.M."/>
            <person name="Fuller R.C."/>
        </authorList>
    </citation>
    <scope>NUCLEOTIDE SEQUENCE [LARGE SCALE GENOMIC DNA]</scope>
    <source>
        <strain evidence="7">EspeVRDwgs_2016</strain>
        <tissue evidence="7">Muscle</tissue>
    </source>
</reference>